<dbReference type="InterPro" id="IPR020846">
    <property type="entry name" value="MFS_dom"/>
</dbReference>
<feature type="domain" description="Major facilitator superfamily (MFS) profile" evidence="7">
    <location>
        <begin position="31"/>
        <end position="179"/>
    </location>
</feature>
<evidence type="ECO:0000256" key="5">
    <source>
        <dbReference type="ARBA" id="ARBA00023136"/>
    </source>
</evidence>
<gene>
    <name evidence="8" type="ORF">D6D01_03535</name>
</gene>
<evidence type="ECO:0000313" key="9">
    <source>
        <dbReference type="Proteomes" id="UP000306584"/>
    </source>
</evidence>
<evidence type="ECO:0000256" key="6">
    <source>
        <dbReference type="SAM" id="Phobius"/>
    </source>
</evidence>
<feature type="transmembrane region" description="Helical" evidence="6">
    <location>
        <begin position="131"/>
        <end position="152"/>
    </location>
</feature>
<feature type="transmembrane region" description="Helical" evidence="6">
    <location>
        <begin position="24"/>
        <end position="41"/>
    </location>
</feature>
<dbReference type="Pfam" id="PF00083">
    <property type="entry name" value="Sugar_tr"/>
    <property type="match status" value="1"/>
</dbReference>
<dbReference type="SUPFAM" id="SSF103473">
    <property type="entry name" value="MFS general substrate transporter"/>
    <property type="match status" value="1"/>
</dbReference>
<evidence type="ECO:0000256" key="3">
    <source>
        <dbReference type="ARBA" id="ARBA00022692"/>
    </source>
</evidence>
<dbReference type="GO" id="GO:0016020">
    <property type="term" value="C:membrane"/>
    <property type="evidence" value="ECO:0007669"/>
    <property type="project" value="UniProtKB-SubCell"/>
</dbReference>
<organism evidence="8 9">
    <name type="scientific">Aureobasidium pullulans</name>
    <name type="common">Black yeast</name>
    <name type="synonym">Pullularia pullulans</name>
    <dbReference type="NCBI Taxonomy" id="5580"/>
    <lineage>
        <taxon>Eukaryota</taxon>
        <taxon>Fungi</taxon>
        <taxon>Dikarya</taxon>
        <taxon>Ascomycota</taxon>
        <taxon>Pezizomycotina</taxon>
        <taxon>Dothideomycetes</taxon>
        <taxon>Dothideomycetidae</taxon>
        <taxon>Dothideales</taxon>
        <taxon>Saccotheciaceae</taxon>
        <taxon>Aureobasidium</taxon>
    </lineage>
</organism>
<evidence type="ECO:0000256" key="1">
    <source>
        <dbReference type="ARBA" id="ARBA00004141"/>
    </source>
</evidence>
<evidence type="ECO:0000256" key="2">
    <source>
        <dbReference type="ARBA" id="ARBA00010992"/>
    </source>
</evidence>
<sequence length="179" mass="19326">MKSEASVRYTEIEHALSFWQAAKLYYPAALWVLYVNLATVLKGMDGGITGSLIGLDPFKRTFGHSYNDTYIIPAAWVSAFGYANNIGGVCGALFSGYLYEKFGPRKMIAACSVGSIGIIFLQFFSTTPAQLFVGQLLNGSIISFFPICASAYTGEVCPLALRGVMASLTNLAFSESGFF</sequence>
<dbReference type="Gene3D" id="1.20.1250.20">
    <property type="entry name" value="MFS general substrate transporter like domains"/>
    <property type="match status" value="1"/>
</dbReference>
<dbReference type="PANTHER" id="PTHR48022">
    <property type="entry name" value="PLASTIDIC GLUCOSE TRANSPORTER 4"/>
    <property type="match status" value="1"/>
</dbReference>
<reference evidence="8 9" key="1">
    <citation type="submission" date="2018-10" db="EMBL/GenBank/DDBJ databases">
        <title>Fifty Aureobasidium pullulans genomes reveal a recombining polyextremotolerant generalist.</title>
        <authorList>
            <person name="Gostincar C."/>
            <person name="Turk M."/>
            <person name="Zajc J."/>
            <person name="Gunde-Cimerman N."/>
        </authorList>
    </citation>
    <scope>NUCLEOTIDE SEQUENCE [LARGE SCALE GENOMIC DNA]</scope>
    <source>
        <strain evidence="8 9">EXF-6604</strain>
    </source>
</reference>
<dbReference type="InterPro" id="IPR050360">
    <property type="entry name" value="MFS_Sugar_Transporters"/>
</dbReference>
<comment type="caution">
    <text evidence="8">The sequence shown here is derived from an EMBL/GenBank/DDBJ whole genome shotgun (WGS) entry which is preliminary data.</text>
</comment>
<keyword evidence="4 6" id="KW-1133">Transmembrane helix</keyword>
<dbReference type="AlphaFoldDB" id="A0A4S9LIW0"/>
<keyword evidence="5 6" id="KW-0472">Membrane</keyword>
<dbReference type="InterPro" id="IPR005828">
    <property type="entry name" value="MFS_sugar_transport-like"/>
</dbReference>
<dbReference type="Proteomes" id="UP000306584">
    <property type="component" value="Unassembled WGS sequence"/>
</dbReference>
<proteinExistence type="inferred from homology"/>
<dbReference type="GO" id="GO:0005351">
    <property type="term" value="F:carbohydrate:proton symporter activity"/>
    <property type="evidence" value="ECO:0007669"/>
    <property type="project" value="TreeGrafter"/>
</dbReference>
<comment type="subcellular location">
    <subcellularLocation>
        <location evidence="1">Membrane</location>
        <topology evidence="1">Multi-pass membrane protein</topology>
    </subcellularLocation>
</comment>
<dbReference type="EMBL" id="QZBD01000100">
    <property type="protein sequence ID" value="THY29461.1"/>
    <property type="molecule type" value="Genomic_DNA"/>
</dbReference>
<accession>A0A4S9LIW0</accession>
<dbReference type="PANTHER" id="PTHR48022:SF71">
    <property type="entry name" value="ALPHA-GLUCOSIDE TRANSPORTER, PUTATIVE (AFU_ORTHOLOGUE AFUA_4G02650)-RELATED"/>
    <property type="match status" value="1"/>
</dbReference>
<name>A0A4S9LIW0_AURPU</name>
<evidence type="ECO:0000259" key="7">
    <source>
        <dbReference type="PROSITE" id="PS50850"/>
    </source>
</evidence>
<protein>
    <submittedName>
        <fullName evidence="8">General substrate transporter</fullName>
    </submittedName>
</protein>
<feature type="transmembrane region" description="Helical" evidence="6">
    <location>
        <begin position="70"/>
        <end position="95"/>
    </location>
</feature>
<feature type="transmembrane region" description="Helical" evidence="6">
    <location>
        <begin position="107"/>
        <end position="125"/>
    </location>
</feature>
<comment type="similarity">
    <text evidence="2">Belongs to the major facilitator superfamily. Sugar transporter (TC 2.A.1.1) family.</text>
</comment>
<keyword evidence="3 6" id="KW-0812">Transmembrane</keyword>
<dbReference type="PROSITE" id="PS50850">
    <property type="entry name" value="MFS"/>
    <property type="match status" value="1"/>
</dbReference>
<dbReference type="InterPro" id="IPR036259">
    <property type="entry name" value="MFS_trans_sf"/>
</dbReference>
<evidence type="ECO:0000256" key="4">
    <source>
        <dbReference type="ARBA" id="ARBA00022989"/>
    </source>
</evidence>
<evidence type="ECO:0000313" key="8">
    <source>
        <dbReference type="EMBL" id="THY29461.1"/>
    </source>
</evidence>